<keyword evidence="2" id="KW-1185">Reference proteome</keyword>
<evidence type="ECO:0008006" key="3">
    <source>
        <dbReference type="Google" id="ProtNLM"/>
    </source>
</evidence>
<dbReference type="Proteomes" id="UP000183567">
    <property type="component" value="Unassembled WGS sequence"/>
</dbReference>
<protein>
    <recommendedName>
        <fullName evidence="3">AMP-dependent synthetase/ligase domain-containing protein</fullName>
    </recommendedName>
</protein>
<dbReference type="EMBL" id="LVVM01004220">
    <property type="protein sequence ID" value="OJA13308.1"/>
    <property type="molecule type" value="Genomic_DNA"/>
</dbReference>
<name>A0A1J8QNH1_9AGAM</name>
<organism evidence="1 2">
    <name type="scientific">Rhizopogon vesiculosus</name>
    <dbReference type="NCBI Taxonomy" id="180088"/>
    <lineage>
        <taxon>Eukaryota</taxon>
        <taxon>Fungi</taxon>
        <taxon>Dikarya</taxon>
        <taxon>Basidiomycota</taxon>
        <taxon>Agaricomycotina</taxon>
        <taxon>Agaricomycetes</taxon>
        <taxon>Agaricomycetidae</taxon>
        <taxon>Boletales</taxon>
        <taxon>Suillineae</taxon>
        <taxon>Rhizopogonaceae</taxon>
        <taxon>Rhizopogon</taxon>
    </lineage>
</organism>
<evidence type="ECO:0000313" key="2">
    <source>
        <dbReference type="Proteomes" id="UP000183567"/>
    </source>
</evidence>
<dbReference type="OrthoDB" id="429813at2759"/>
<reference evidence="1 2" key="1">
    <citation type="submission" date="2016-03" db="EMBL/GenBank/DDBJ databases">
        <title>Comparative genomics of the ectomycorrhizal sister species Rhizopogon vinicolor and Rhizopogon vesiculosus (Basidiomycota: Boletales) reveals a divergence of the mating type B locus.</title>
        <authorList>
            <person name="Mujic A.B."/>
            <person name="Kuo A."/>
            <person name="Tritt A."/>
            <person name="Lipzen A."/>
            <person name="Chen C."/>
            <person name="Johnson J."/>
            <person name="Sharma A."/>
            <person name="Barry K."/>
            <person name="Grigoriev I.V."/>
            <person name="Spatafora J.W."/>
        </authorList>
    </citation>
    <scope>NUCLEOTIDE SEQUENCE [LARGE SCALE GENOMIC DNA]</scope>
    <source>
        <strain evidence="1 2">AM-OR11-056</strain>
    </source>
</reference>
<gene>
    <name evidence="1" type="ORF">AZE42_09975</name>
</gene>
<sequence>MVVTHQPSPINYPPLDGSLFLPELLQFNAQHNPDITYFVYDRPDSDSLVSISHLDFYQACLRAAQEIRPDRAGADGEMVALIANSDTLLYQT</sequence>
<dbReference type="AlphaFoldDB" id="A0A1J8QNH1"/>
<evidence type="ECO:0000313" key="1">
    <source>
        <dbReference type="EMBL" id="OJA13308.1"/>
    </source>
</evidence>
<accession>A0A1J8QNH1</accession>
<feature type="non-terminal residue" evidence="1">
    <location>
        <position position="92"/>
    </location>
</feature>
<comment type="caution">
    <text evidence="1">The sequence shown here is derived from an EMBL/GenBank/DDBJ whole genome shotgun (WGS) entry which is preliminary data.</text>
</comment>
<proteinExistence type="predicted"/>